<dbReference type="RefSeq" id="WP_212995140.1">
    <property type="nucleotide sequence ID" value="NZ_BAAATW010000001.1"/>
</dbReference>
<comment type="caution">
    <text evidence="2">The sequence shown here is derived from an EMBL/GenBank/DDBJ whole genome shotgun (WGS) entry which is preliminary data.</text>
</comment>
<evidence type="ECO:0000313" key="3">
    <source>
        <dbReference type="Proteomes" id="UP000680865"/>
    </source>
</evidence>
<dbReference type="PANTHER" id="PTHR43792">
    <property type="entry name" value="GNAT FAMILY, PUTATIVE (AFU_ORTHOLOGUE AFUA_3G00765)-RELATED-RELATED"/>
    <property type="match status" value="1"/>
</dbReference>
<dbReference type="SUPFAM" id="SSF55729">
    <property type="entry name" value="Acyl-CoA N-acyltransferases (Nat)"/>
    <property type="match status" value="1"/>
</dbReference>
<dbReference type="InterPro" id="IPR016181">
    <property type="entry name" value="Acyl_CoA_acyltransferase"/>
</dbReference>
<sequence>MITTARLEFRQMTAGDLDDMAALLGSPEVMHYYPRPRTRAEAQHWIDWNLGLYAEHGFGLWILSLRATGEFVGDCGLTYQQVDGVTELEVGYHVRADLQGLGLATEAASAVRDHARDILHAPRLIAIIDPANIPSQRVATKIGLELEKRSTTDQLIFATSYT</sequence>
<protein>
    <submittedName>
        <fullName evidence="2">Acetyltransferase</fullName>
    </submittedName>
</protein>
<dbReference type="Proteomes" id="UP000680865">
    <property type="component" value="Unassembled WGS sequence"/>
</dbReference>
<accession>A0A919S7L4</accession>
<organism evidence="2 3">
    <name type="scientific">Winogradskya consettensis</name>
    <dbReference type="NCBI Taxonomy" id="113560"/>
    <lineage>
        <taxon>Bacteria</taxon>
        <taxon>Bacillati</taxon>
        <taxon>Actinomycetota</taxon>
        <taxon>Actinomycetes</taxon>
        <taxon>Micromonosporales</taxon>
        <taxon>Micromonosporaceae</taxon>
        <taxon>Winogradskya</taxon>
    </lineage>
</organism>
<proteinExistence type="predicted"/>
<dbReference type="PROSITE" id="PS51186">
    <property type="entry name" value="GNAT"/>
    <property type="match status" value="1"/>
</dbReference>
<name>A0A919S7L4_9ACTN</name>
<dbReference type="InterPro" id="IPR051531">
    <property type="entry name" value="N-acetyltransferase"/>
</dbReference>
<dbReference type="GO" id="GO:0016747">
    <property type="term" value="F:acyltransferase activity, transferring groups other than amino-acyl groups"/>
    <property type="evidence" value="ECO:0007669"/>
    <property type="project" value="InterPro"/>
</dbReference>
<dbReference type="AlphaFoldDB" id="A0A919S7L4"/>
<reference evidence="2" key="1">
    <citation type="submission" date="2021-03" db="EMBL/GenBank/DDBJ databases">
        <title>Whole genome shotgun sequence of Actinoplanes consettensis NBRC 14913.</title>
        <authorList>
            <person name="Komaki H."/>
            <person name="Tamura T."/>
        </authorList>
    </citation>
    <scope>NUCLEOTIDE SEQUENCE</scope>
    <source>
        <strain evidence="2">NBRC 14913</strain>
    </source>
</reference>
<dbReference type="EMBL" id="BOQP01000001">
    <property type="protein sequence ID" value="GIM66029.1"/>
    <property type="molecule type" value="Genomic_DNA"/>
</dbReference>
<dbReference type="Gene3D" id="3.40.630.30">
    <property type="match status" value="1"/>
</dbReference>
<keyword evidence="3" id="KW-1185">Reference proteome</keyword>
<dbReference type="Pfam" id="PF13302">
    <property type="entry name" value="Acetyltransf_3"/>
    <property type="match status" value="1"/>
</dbReference>
<gene>
    <name evidence="2" type="ORF">Aco04nite_00120</name>
</gene>
<dbReference type="PANTHER" id="PTHR43792:SF1">
    <property type="entry name" value="N-ACETYLTRANSFERASE DOMAIN-CONTAINING PROTEIN"/>
    <property type="match status" value="1"/>
</dbReference>
<evidence type="ECO:0000259" key="1">
    <source>
        <dbReference type="PROSITE" id="PS51186"/>
    </source>
</evidence>
<feature type="domain" description="N-acetyltransferase" evidence="1">
    <location>
        <begin position="7"/>
        <end position="162"/>
    </location>
</feature>
<evidence type="ECO:0000313" key="2">
    <source>
        <dbReference type="EMBL" id="GIM66029.1"/>
    </source>
</evidence>
<dbReference type="InterPro" id="IPR000182">
    <property type="entry name" value="GNAT_dom"/>
</dbReference>